<dbReference type="EMBL" id="CP022163">
    <property type="protein sequence ID" value="ATB28397.1"/>
    <property type="molecule type" value="Genomic_DNA"/>
</dbReference>
<dbReference type="KEGG" id="mbd:MEBOL_001844"/>
<feature type="region of interest" description="Disordered" evidence="1">
    <location>
        <begin position="149"/>
        <end position="183"/>
    </location>
</feature>
<gene>
    <name evidence="2" type="ORF">MEBOL_001844</name>
</gene>
<organism evidence="2 3">
    <name type="scientific">Melittangium boletus DSM 14713</name>
    <dbReference type="NCBI Taxonomy" id="1294270"/>
    <lineage>
        <taxon>Bacteria</taxon>
        <taxon>Pseudomonadati</taxon>
        <taxon>Myxococcota</taxon>
        <taxon>Myxococcia</taxon>
        <taxon>Myxococcales</taxon>
        <taxon>Cystobacterineae</taxon>
        <taxon>Archangiaceae</taxon>
        <taxon>Melittangium</taxon>
    </lineage>
</organism>
<evidence type="ECO:0000313" key="3">
    <source>
        <dbReference type="Proteomes" id="UP000217289"/>
    </source>
</evidence>
<proteinExistence type="predicted"/>
<dbReference type="OrthoDB" id="5524460at2"/>
<accession>A0A250IB84</accession>
<evidence type="ECO:0000313" key="2">
    <source>
        <dbReference type="EMBL" id="ATB28397.1"/>
    </source>
</evidence>
<protein>
    <submittedName>
        <fullName evidence="2">Uncharacterized protein</fullName>
    </submittedName>
</protein>
<reference evidence="2 3" key="1">
    <citation type="submission" date="2017-06" db="EMBL/GenBank/DDBJ databases">
        <authorList>
            <person name="Kim H.J."/>
            <person name="Triplett B.A."/>
        </authorList>
    </citation>
    <scope>NUCLEOTIDE SEQUENCE [LARGE SCALE GENOMIC DNA]</scope>
    <source>
        <strain evidence="2 3">DSM 14713</strain>
    </source>
</reference>
<feature type="compositionally biased region" description="Low complexity" evidence="1">
    <location>
        <begin position="173"/>
        <end position="183"/>
    </location>
</feature>
<name>A0A250IB84_9BACT</name>
<dbReference type="Proteomes" id="UP000217289">
    <property type="component" value="Chromosome"/>
</dbReference>
<sequence>MKTRELFWQHVIQKRHDLLMALSKDKAASFEAAEREYLGLQKDLLKRARTEWERRHIKRLISQDILNEADYRARDWAEFSRALRRMRRLGYMDADAQLHAACLTVWASLRFRDKEPLAWAMMEDAERRLRRIRRGHFRREEGLETIAHVRARASRKGLSPPPAPEPPRRRAARAPLRLVPPAE</sequence>
<evidence type="ECO:0000256" key="1">
    <source>
        <dbReference type="SAM" id="MobiDB-lite"/>
    </source>
</evidence>
<dbReference type="AlphaFoldDB" id="A0A250IB84"/>
<dbReference type="RefSeq" id="WP_095977083.1">
    <property type="nucleotide sequence ID" value="NZ_CP022163.1"/>
</dbReference>
<keyword evidence="3" id="KW-1185">Reference proteome</keyword>